<sequence length="254" mass="29014">MALGIDIFSDGMTCSGSGEHTQSRWENYGIIGLTPRRNEPFIWNNSRALRRSLQGPYISMTQAWSEFMSDKHGEAKCEWPTSNGYSDKLPAENLIAEAIRQNIPQSELTKTVISIDNALSEFQQDALIKGLRFNGFTRAELLWRPVAIALHHLNSVGRDQFKEGDILFIVDLDSYLPELTVLRLRLYRDELVPVRDLPPESSPLDDVYSSFKLKREFIGKITDNPEVEDQLINGPFAREYFSFMEGKSHDEILI</sequence>
<dbReference type="AlphaFoldDB" id="A0A382UGK9"/>
<name>A0A382UGK9_9ZZZZ</name>
<feature type="non-terminal residue" evidence="1">
    <location>
        <position position="254"/>
    </location>
</feature>
<gene>
    <name evidence="1" type="ORF">METZ01_LOCUS386106</name>
</gene>
<protein>
    <submittedName>
        <fullName evidence="1">Uncharacterized protein</fullName>
    </submittedName>
</protein>
<proteinExistence type="predicted"/>
<organism evidence="1">
    <name type="scientific">marine metagenome</name>
    <dbReference type="NCBI Taxonomy" id="408172"/>
    <lineage>
        <taxon>unclassified sequences</taxon>
        <taxon>metagenomes</taxon>
        <taxon>ecological metagenomes</taxon>
    </lineage>
</organism>
<dbReference type="EMBL" id="UINC01144005">
    <property type="protein sequence ID" value="SVD33252.1"/>
    <property type="molecule type" value="Genomic_DNA"/>
</dbReference>
<accession>A0A382UGK9</accession>
<reference evidence="1" key="1">
    <citation type="submission" date="2018-05" db="EMBL/GenBank/DDBJ databases">
        <authorList>
            <person name="Lanie J.A."/>
            <person name="Ng W.-L."/>
            <person name="Kazmierczak K.M."/>
            <person name="Andrzejewski T.M."/>
            <person name="Davidsen T.M."/>
            <person name="Wayne K.J."/>
            <person name="Tettelin H."/>
            <person name="Glass J.I."/>
            <person name="Rusch D."/>
            <person name="Podicherti R."/>
            <person name="Tsui H.-C.T."/>
            <person name="Winkler M.E."/>
        </authorList>
    </citation>
    <scope>NUCLEOTIDE SEQUENCE</scope>
</reference>
<evidence type="ECO:0000313" key="1">
    <source>
        <dbReference type="EMBL" id="SVD33252.1"/>
    </source>
</evidence>